<dbReference type="InterPro" id="IPR045146">
    <property type="entry name" value="SF3A1"/>
</dbReference>
<keyword evidence="2" id="KW-0812">Transmembrane</keyword>
<dbReference type="Proteomes" id="UP000467841">
    <property type="component" value="Unassembled WGS sequence"/>
</dbReference>
<dbReference type="InterPro" id="IPR013087">
    <property type="entry name" value="Znf_C2H2_type"/>
</dbReference>
<sequence>MSGSTSLGAPHASPVEIGIMMEKIRSCHEEIERLEQSVMEALQTEDMSPVEPLLQGHRLRNMAKLIMLKSEKLVETYEKFEGDIAPLRDQSRSRTDLSSAFSSRLQEILEYHGTHTCAPMVVDHEALSKEESLVEFTREDCFGPYLDLSSDPESGDVCNKKRSVGWDGKPIPYWLDKLGLGQEYRCEICKSSYAGKKSFERHFKEWHHHRELLVTQGKSIEEAILGMPPQRLPWPLGADGKFRRPLDVSQVTDQGTLGNGSNQAPAIPPQVRDVLAAYLAEGERMVAKHLAGATDHSGGGSLRLIPDGDRAASLLFEPHKCTCRVPEGITCKELDVIKLAAQFRALNGGRLWEGCKERSDTDPQFEFMKLTGGGSGSRSTTLFVDLSLAYFEVVNRPEILRETLRENAADMETVLETCFNRLQLDRFLEEHEDELREDKEKAPLDPPPKPQPLVGCVTICVYAPDCSSVFYCEYFDFDMASLSETVASLKEKIAQKVKIPASQHILRGKTGILEDDNKSLAHYNVGALDILDLSFTLCHCVSLLLLLCLIIFKTISFFGF</sequence>
<evidence type="ECO:0000313" key="6">
    <source>
        <dbReference type="Proteomes" id="UP000467841"/>
    </source>
</evidence>
<dbReference type="OrthoDB" id="2160351at2759"/>
<dbReference type="SUPFAM" id="SSF109905">
    <property type="entry name" value="Surp module (SWAP domain)"/>
    <property type="match status" value="1"/>
</dbReference>
<dbReference type="PANTHER" id="PTHR15316:SF1">
    <property type="entry name" value="SPLICING FACTOR 3A SUBUNIT 1"/>
    <property type="match status" value="1"/>
</dbReference>
<keyword evidence="1" id="KW-0507">mRNA processing</keyword>
<evidence type="ECO:0000313" key="5">
    <source>
        <dbReference type="EMBL" id="CAA7043778.1"/>
    </source>
</evidence>
<reference evidence="5" key="1">
    <citation type="submission" date="2020-01" db="EMBL/GenBank/DDBJ databases">
        <authorList>
            <person name="Mishra B."/>
        </authorList>
    </citation>
    <scope>NUCLEOTIDE SEQUENCE [LARGE SCALE GENOMIC DNA]</scope>
</reference>
<dbReference type="Pfam" id="PF11931">
    <property type="entry name" value="SF3a60_Prp9_C"/>
    <property type="match status" value="1"/>
</dbReference>
<dbReference type="PROSITE" id="PS50128">
    <property type="entry name" value="SURP"/>
    <property type="match status" value="1"/>
</dbReference>
<dbReference type="GO" id="GO:0071013">
    <property type="term" value="C:catalytic step 2 spliceosome"/>
    <property type="evidence" value="ECO:0007669"/>
    <property type="project" value="TreeGrafter"/>
</dbReference>
<dbReference type="PROSITE" id="PS00028">
    <property type="entry name" value="ZINC_FINGER_C2H2_1"/>
    <property type="match status" value="1"/>
</dbReference>
<dbReference type="GO" id="GO:0045292">
    <property type="term" value="P:mRNA cis splicing, via spliceosome"/>
    <property type="evidence" value="ECO:0007669"/>
    <property type="project" value="InterPro"/>
</dbReference>
<dbReference type="InterPro" id="IPR024598">
    <property type="entry name" value="SF3a60/Prp9_C"/>
</dbReference>
<dbReference type="InterPro" id="IPR000626">
    <property type="entry name" value="Ubiquitin-like_dom"/>
</dbReference>
<dbReference type="SMART" id="SM00213">
    <property type="entry name" value="UBQ"/>
    <property type="match status" value="1"/>
</dbReference>
<dbReference type="Pfam" id="PF01805">
    <property type="entry name" value="Surp"/>
    <property type="match status" value="1"/>
</dbReference>
<feature type="transmembrane region" description="Helical" evidence="2">
    <location>
        <begin position="533"/>
        <end position="552"/>
    </location>
</feature>
<keyword evidence="6" id="KW-1185">Reference proteome</keyword>
<dbReference type="GO" id="GO:0003723">
    <property type="term" value="F:RNA binding"/>
    <property type="evidence" value="ECO:0007669"/>
    <property type="project" value="InterPro"/>
</dbReference>
<evidence type="ECO:0000256" key="1">
    <source>
        <dbReference type="ARBA" id="ARBA00022664"/>
    </source>
</evidence>
<dbReference type="InterPro" id="IPR000061">
    <property type="entry name" value="Surp"/>
</dbReference>
<dbReference type="PROSITE" id="PS50053">
    <property type="entry name" value="UBIQUITIN_2"/>
    <property type="match status" value="1"/>
</dbReference>
<evidence type="ECO:0008006" key="7">
    <source>
        <dbReference type="Google" id="ProtNLM"/>
    </source>
</evidence>
<dbReference type="Gene3D" id="3.10.20.90">
    <property type="entry name" value="Phosphatidylinositol 3-kinase Catalytic Subunit, Chain A, domain 1"/>
    <property type="match status" value="1"/>
</dbReference>
<keyword evidence="2" id="KW-1133">Transmembrane helix</keyword>
<dbReference type="AlphaFoldDB" id="A0A6D2JV94"/>
<dbReference type="PANTHER" id="PTHR15316">
    <property type="entry name" value="SPLICEOSOME ASSOCIATED PROTEIN 114/SWAP SPLICING FACTOR-RELATED"/>
    <property type="match status" value="1"/>
</dbReference>
<evidence type="ECO:0000256" key="2">
    <source>
        <dbReference type="SAM" id="Phobius"/>
    </source>
</evidence>
<accession>A0A6D2JV94</accession>
<protein>
    <recommendedName>
        <fullName evidence="7">Ubiquitin-like domain-containing protein</fullName>
    </recommendedName>
</protein>
<organism evidence="5 6">
    <name type="scientific">Microthlaspi erraticum</name>
    <dbReference type="NCBI Taxonomy" id="1685480"/>
    <lineage>
        <taxon>Eukaryota</taxon>
        <taxon>Viridiplantae</taxon>
        <taxon>Streptophyta</taxon>
        <taxon>Embryophyta</taxon>
        <taxon>Tracheophyta</taxon>
        <taxon>Spermatophyta</taxon>
        <taxon>Magnoliopsida</taxon>
        <taxon>eudicotyledons</taxon>
        <taxon>Gunneridae</taxon>
        <taxon>Pentapetalae</taxon>
        <taxon>rosids</taxon>
        <taxon>malvids</taxon>
        <taxon>Brassicales</taxon>
        <taxon>Brassicaceae</taxon>
        <taxon>Coluteocarpeae</taxon>
        <taxon>Microthlaspi</taxon>
    </lineage>
</organism>
<dbReference type="GO" id="GO:0000381">
    <property type="term" value="P:regulation of alternative mRNA splicing, via spliceosome"/>
    <property type="evidence" value="ECO:0007669"/>
    <property type="project" value="TreeGrafter"/>
</dbReference>
<dbReference type="EMBL" id="CACVBM020001285">
    <property type="protein sequence ID" value="CAA7043778.1"/>
    <property type="molecule type" value="Genomic_DNA"/>
</dbReference>
<dbReference type="InterPro" id="IPR029071">
    <property type="entry name" value="Ubiquitin-like_domsf"/>
</dbReference>
<evidence type="ECO:0000259" key="3">
    <source>
        <dbReference type="PROSITE" id="PS50053"/>
    </source>
</evidence>
<feature type="domain" description="Ubiquitin-like" evidence="3">
    <location>
        <begin position="483"/>
        <end position="533"/>
    </location>
</feature>
<comment type="caution">
    <text evidence="5">The sequence shown here is derived from an EMBL/GenBank/DDBJ whole genome shotgun (WGS) entry which is preliminary data.</text>
</comment>
<dbReference type="Pfam" id="PF00240">
    <property type="entry name" value="ubiquitin"/>
    <property type="match status" value="1"/>
</dbReference>
<keyword evidence="2" id="KW-0472">Membrane</keyword>
<dbReference type="GO" id="GO:0005686">
    <property type="term" value="C:U2 snRNP"/>
    <property type="evidence" value="ECO:0007669"/>
    <property type="project" value="TreeGrafter"/>
</dbReference>
<dbReference type="SUPFAM" id="SSF54236">
    <property type="entry name" value="Ubiquitin-like"/>
    <property type="match status" value="1"/>
</dbReference>
<name>A0A6D2JV94_9BRAS</name>
<dbReference type="InterPro" id="IPR035967">
    <property type="entry name" value="SWAP/Surp_sf"/>
</dbReference>
<feature type="domain" description="SURP motif" evidence="4">
    <location>
        <begin position="336"/>
        <end position="383"/>
    </location>
</feature>
<proteinExistence type="predicted"/>
<dbReference type="Gene3D" id="1.10.10.790">
    <property type="entry name" value="Surp module"/>
    <property type="match status" value="1"/>
</dbReference>
<evidence type="ECO:0000259" key="4">
    <source>
        <dbReference type="PROSITE" id="PS50128"/>
    </source>
</evidence>
<dbReference type="GO" id="GO:0071004">
    <property type="term" value="C:U2-type prespliceosome"/>
    <property type="evidence" value="ECO:0007669"/>
    <property type="project" value="TreeGrafter"/>
</dbReference>
<gene>
    <name evidence="5" type="ORF">MERR_LOCUS31013</name>
</gene>